<proteinExistence type="predicted"/>
<protein>
    <submittedName>
        <fullName evidence="1">Uncharacterized protein</fullName>
    </submittedName>
</protein>
<gene>
    <name evidence="1" type="ORF">CH063_09717</name>
</gene>
<dbReference type="EMBL" id="CACQ02003102">
    <property type="protein sequence ID" value="CCF38688.1"/>
    <property type="molecule type" value="Genomic_DNA"/>
</dbReference>
<sequence length="73" mass="7680">PLNVDVLPGFHAGQRRVVVLVDARRDDDEVNVRVCGEVGRAAVSLGLGGEFVGRDGAAGCLDARVTEGRDCVF</sequence>
<evidence type="ECO:0000313" key="1">
    <source>
        <dbReference type="EMBL" id="CCF38688.1"/>
    </source>
</evidence>
<feature type="non-terminal residue" evidence="1">
    <location>
        <position position="1"/>
    </location>
</feature>
<reference evidence="2" key="1">
    <citation type="journal article" date="2012" name="Nat. Genet.">
        <title>Lifestyle transitions in plant pathogenic Colletotrichum fungi deciphered by genome and transcriptome analyses.</title>
        <authorList>
            <person name="O'Connell R.J."/>
            <person name="Thon M.R."/>
            <person name="Hacquard S."/>
            <person name="Amyotte S.G."/>
            <person name="Kleemann J."/>
            <person name="Torres M.F."/>
            <person name="Damm U."/>
            <person name="Buiate E.A."/>
            <person name="Epstein L."/>
            <person name="Alkan N."/>
            <person name="Altmueller J."/>
            <person name="Alvarado-Balderrama L."/>
            <person name="Bauser C.A."/>
            <person name="Becker C."/>
            <person name="Birren B.W."/>
            <person name="Chen Z."/>
            <person name="Choi J."/>
            <person name="Crouch J.A."/>
            <person name="Duvick J.P."/>
            <person name="Farman M.A."/>
            <person name="Gan P."/>
            <person name="Heiman D."/>
            <person name="Henrissat B."/>
            <person name="Howard R.J."/>
            <person name="Kabbage M."/>
            <person name="Koch C."/>
            <person name="Kracher B."/>
            <person name="Kubo Y."/>
            <person name="Law A.D."/>
            <person name="Lebrun M.-H."/>
            <person name="Lee Y.-H."/>
            <person name="Miyara I."/>
            <person name="Moore N."/>
            <person name="Neumann U."/>
            <person name="Nordstroem K."/>
            <person name="Panaccione D.G."/>
            <person name="Panstruga R."/>
            <person name="Place M."/>
            <person name="Proctor R.H."/>
            <person name="Prusky D."/>
            <person name="Rech G."/>
            <person name="Reinhardt R."/>
            <person name="Rollins J.A."/>
            <person name="Rounsley S."/>
            <person name="Schardl C.L."/>
            <person name="Schwartz D.C."/>
            <person name="Shenoy N."/>
            <person name="Shirasu K."/>
            <person name="Sikhakolli U.R."/>
            <person name="Stueber K."/>
            <person name="Sukno S.A."/>
            <person name="Sweigard J.A."/>
            <person name="Takano Y."/>
            <person name="Takahara H."/>
            <person name="Trail F."/>
            <person name="van der Does H.C."/>
            <person name="Voll L.M."/>
            <person name="Will I."/>
            <person name="Young S."/>
            <person name="Zeng Q."/>
            <person name="Zhang J."/>
            <person name="Zhou S."/>
            <person name="Dickman M.B."/>
            <person name="Schulze-Lefert P."/>
            <person name="Ver Loren van Themaat E."/>
            <person name="Ma L.-J."/>
            <person name="Vaillancourt L.J."/>
        </authorList>
    </citation>
    <scope>NUCLEOTIDE SEQUENCE [LARGE SCALE GENOMIC DNA]</scope>
    <source>
        <strain evidence="2">IMI 349063</strain>
    </source>
</reference>
<dbReference type="AlphaFoldDB" id="H1VEN5"/>
<dbReference type="HOGENOM" id="CLU_2711538_0_0_1"/>
<accession>H1VEN5</accession>
<evidence type="ECO:0000313" key="2">
    <source>
        <dbReference type="Proteomes" id="UP000007174"/>
    </source>
</evidence>
<dbReference type="Proteomes" id="UP000007174">
    <property type="component" value="Unassembled WGS sequence"/>
</dbReference>
<name>H1VEN5_COLHI</name>
<organism evidence="1 2">
    <name type="scientific">Colletotrichum higginsianum (strain IMI 349063)</name>
    <name type="common">Crucifer anthracnose fungus</name>
    <dbReference type="NCBI Taxonomy" id="759273"/>
    <lineage>
        <taxon>Eukaryota</taxon>
        <taxon>Fungi</taxon>
        <taxon>Dikarya</taxon>
        <taxon>Ascomycota</taxon>
        <taxon>Pezizomycotina</taxon>
        <taxon>Sordariomycetes</taxon>
        <taxon>Hypocreomycetidae</taxon>
        <taxon>Glomerellales</taxon>
        <taxon>Glomerellaceae</taxon>
        <taxon>Colletotrichum</taxon>
        <taxon>Colletotrichum destructivum species complex</taxon>
    </lineage>
</organism>